<sequence>MMNNESNSGPSPLLYNADIAPVSPERKTWNAWALFGVWASIASPSSMLVGSAGIVFGFNWWQVVTIALIGDLVTLVALIVQSHGAIIYGLAEPQLDRTRFGIWGTFIPSWARFLVGLGFWGVQTFLITEALVSLWIIAMGHRTALLALHSLSPGMLVTHYPLLFWTMFVIATSAQYVILLKAQPILSAPSLKWLSRWMPLLSIAVLTFVFIDFVSRYPIALTQAMNQPAAPLTSAIIPVLLVFLSSNIHAT</sequence>
<feature type="transmembrane region" description="Helical" evidence="6">
    <location>
        <begin position="198"/>
        <end position="217"/>
    </location>
</feature>
<name>A0A2T2WRX5_SULTH</name>
<evidence type="ECO:0000313" key="7">
    <source>
        <dbReference type="EMBL" id="PSR24995.1"/>
    </source>
</evidence>
<accession>A0A2T2WRX5</accession>
<evidence type="ECO:0008006" key="9">
    <source>
        <dbReference type="Google" id="ProtNLM"/>
    </source>
</evidence>
<evidence type="ECO:0000256" key="5">
    <source>
        <dbReference type="ARBA" id="ARBA00023136"/>
    </source>
</evidence>
<dbReference type="Gene3D" id="1.10.4160.10">
    <property type="entry name" value="Hydantoin permease"/>
    <property type="match status" value="1"/>
</dbReference>
<evidence type="ECO:0000256" key="4">
    <source>
        <dbReference type="ARBA" id="ARBA00022989"/>
    </source>
</evidence>
<organism evidence="7 8">
    <name type="scientific">Sulfobacillus thermosulfidooxidans</name>
    <dbReference type="NCBI Taxonomy" id="28034"/>
    <lineage>
        <taxon>Bacteria</taxon>
        <taxon>Bacillati</taxon>
        <taxon>Bacillota</taxon>
        <taxon>Clostridia</taxon>
        <taxon>Eubacteriales</taxon>
        <taxon>Clostridiales Family XVII. Incertae Sedis</taxon>
        <taxon>Sulfobacillus</taxon>
    </lineage>
</organism>
<dbReference type="GO" id="GO:0015205">
    <property type="term" value="F:nucleobase transmembrane transporter activity"/>
    <property type="evidence" value="ECO:0007669"/>
    <property type="project" value="TreeGrafter"/>
</dbReference>
<keyword evidence="4 6" id="KW-1133">Transmembrane helix</keyword>
<feature type="transmembrane region" description="Helical" evidence="6">
    <location>
        <begin position="60"/>
        <end position="80"/>
    </location>
</feature>
<dbReference type="Proteomes" id="UP000242705">
    <property type="component" value="Unassembled WGS sequence"/>
</dbReference>
<feature type="transmembrane region" description="Helical" evidence="6">
    <location>
        <begin position="229"/>
        <end position="248"/>
    </location>
</feature>
<evidence type="ECO:0000256" key="1">
    <source>
        <dbReference type="ARBA" id="ARBA00004141"/>
    </source>
</evidence>
<evidence type="ECO:0000256" key="6">
    <source>
        <dbReference type="SAM" id="Phobius"/>
    </source>
</evidence>
<evidence type="ECO:0000256" key="2">
    <source>
        <dbReference type="ARBA" id="ARBA00008974"/>
    </source>
</evidence>
<dbReference type="AlphaFoldDB" id="A0A2T2WRX5"/>
<dbReference type="GO" id="GO:0005886">
    <property type="term" value="C:plasma membrane"/>
    <property type="evidence" value="ECO:0007669"/>
    <property type="project" value="TreeGrafter"/>
</dbReference>
<evidence type="ECO:0000313" key="8">
    <source>
        <dbReference type="Proteomes" id="UP000242705"/>
    </source>
</evidence>
<keyword evidence="5 6" id="KW-0472">Membrane</keyword>
<dbReference type="PANTHER" id="PTHR30618:SF0">
    <property type="entry name" value="PURINE-URACIL PERMEASE NCS1"/>
    <property type="match status" value="1"/>
</dbReference>
<dbReference type="PANTHER" id="PTHR30618">
    <property type="entry name" value="NCS1 FAMILY PURINE/PYRIMIDINE TRANSPORTER"/>
    <property type="match status" value="1"/>
</dbReference>
<dbReference type="EMBL" id="PXYX01000038">
    <property type="protein sequence ID" value="PSR24995.1"/>
    <property type="molecule type" value="Genomic_DNA"/>
</dbReference>
<protein>
    <recommendedName>
        <fullName evidence="9">Allantoin permease</fullName>
    </recommendedName>
</protein>
<dbReference type="Pfam" id="PF02133">
    <property type="entry name" value="Transp_cyt_pur"/>
    <property type="match status" value="1"/>
</dbReference>
<feature type="transmembrane region" description="Helical" evidence="6">
    <location>
        <begin position="160"/>
        <end position="178"/>
    </location>
</feature>
<gene>
    <name evidence="7" type="ORF">C7B47_13365</name>
</gene>
<proteinExistence type="inferred from homology"/>
<evidence type="ECO:0000256" key="3">
    <source>
        <dbReference type="ARBA" id="ARBA00022692"/>
    </source>
</evidence>
<feature type="transmembrane region" description="Helical" evidence="6">
    <location>
        <begin position="31"/>
        <end position="54"/>
    </location>
</feature>
<comment type="subcellular location">
    <subcellularLocation>
        <location evidence="1">Membrane</location>
        <topology evidence="1">Multi-pass membrane protein</topology>
    </subcellularLocation>
</comment>
<dbReference type="InterPro" id="IPR045225">
    <property type="entry name" value="Uracil/uridine/allantoin_perm"/>
</dbReference>
<reference evidence="7 8" key="1">
    <citation type="journal article" date="2014" name="BMC Genomics">
        <title>Comparison of environmental and isolate Sulfobacillus genomes reveals diverse carbon, sulfur, nitrogen, and hydrogen metabolisms.</title>
        <authorList>
            <person name="Justice N.B."/>
            <person name="Norman A."/>
            <person name="Brown C.T."/>
            <person name="Singh A."/>
            <person name="Thomas B.C."/>
            <person name="Banfield J.F."/>
        </authorList>
    </citation>
    <scope>NUCLEOTIDE SEQUENCE [LARGE SCALE GENOMIC DNA]</scope>
    <source>
        <strain evidence="7">AMDSBA5</strain>
    </source>
</reference>
<feature type="transmembrane region" description="Helical" evidence="6">
    <location>
        <begin position="126"/>
        <end position="148"/>
    </location>
</feature>
<keyword evidence="3 6" id="KW-0812">Transmembrane</keyword>
<comment type="similarity">
    <text evidence="2">Belongs to the purine-cytosine permease (2.A.39) family.</text>
</comment>
<comment type="caution">
    <text evidence="7">The sequence shown here is derived from an EMBL/GenBank/DDBJ whole genome shotgun (WGS) entry which is preliminary data.</text>
</comment>
<dbReference type="InterPro" id="IPR001248">
    <property type="entry name" value="Pur-cyt_permease"/>
</dbReference>